<dbReference type="Proteomes" id="UP001465755">
    <property type="component" value="Unassembled WGS sequence"/>
</dbReference>
<dbReference type="EMBL" id="JALJOQ010000024">
    <property type="protein sequence ID" value="KAK9808379.1"/>
    <property type="molecule type" value="Genomic_DNA"/>
</dbReference>
<evidence type="ECO:0000256" key="7">
    <source>
        <dbReference type="SAM" id="MobiDB-lite"/>
    </source>
</evidence>
<keyword evidence="10" id="KW-1185">Reference proteome</keyword>
<comment type="caution">
    <text evidence="9">The sequence shown here is derived from an EMBL/GenBank/DDBJ whole genome shotgun (WGS) entry which is preliminary data.</text>
</comment>
<feature type="region of interest" description="Disordered" evidence="7">
    <location>
        <begin position="304"/>
        <end position="402"/>
    </location>
</feature>
<evidence type="ECO:0000313" key="10">
    <source>
        <dbReference type="Proteomes" id="UP001465755"/>
    </source>
</evidence>
<dbReference type="GO" id="GO:0140042">
    <property type="term" value="P:lipid droplet formation"/>
    <property type="evidence" value="ECO:0007669"/>
    <property type="project" value="UniProtKB-ARBA"/>
</dbReference>
<dbReference type="PANTHER" id="PTHR21212:SF0">
    <property type="entry name" value="SEIPIN"/>
    <property type="match status" value="1"/>
</dbReference>
<proteinExistence type="predicted"/>
<reference evidence="9 10" key="1">
    <citation type="journal article" date="2024" name="Nat. Commun.">
        <title>Phylogenomics reveals the evolutionary origins of lichenization in chlorophyte algae.</title>
        <authorList>
            <person name="Puginier C."/>
            <person name="Libourel C."/>
            <person name="Otte J."/>
            <person name="Skaloud P."/>
            <person name="Haon M."/>
            <person name="Grisel S."/>
            <person name="Petersen M."/>
            <person name="Berrin J.G."/>
            <person name="Delaux P.M."/>
            <person name="Dal Grande F."/>
            <person name="Keller J."/>
        </authorList>
    </citation>
    <scope>NUCLEOTIDE SEQUENCE [LARGE SCALE GENOMIC DNA]</scope>
    <source>
        <strain evidence="9 10">SAG 2036</strain>
    </source>
</reference>
<evidence type="ECO:0000256" key="8">
    <source>
        <dbReference type="SAM" id="Phobius"/>
    </source>
</evidence>
<keyword evidence="3" id="KW-0256">Endoplasmic reticulum</keyword>
<evidence type="ECO:0000256" key="5">
    <source>
        <dbReference type="ARBA" id="ARBA00023098"/>
    </source>
</evidence>
<dbReference type="GO" id="GO:0005789">
    <property type="term" value="C:endoplasmic reticulum membrane"/>
    <property type="evidence" value="ECO:0007669"/>
    <property type="project" value="UniProtKB-SubCell"/>
</dbReference>
<sequence>MSRAAEASAAQTSQEEEFNAFQPSKELYKNSNSRSSYVLIPTKAFQLARVLFMLGGCSAAVVAAFAGTLVLAYLLFITSVAPTADRFRQELFFDYSRTEAVASVSLLPDTVPSRQSLPQVTAASTRALVAGTKLDVTLELELPDDDVTNGGVFQVTGKLLSGDGREAAVISRPCVLPYQSPTVRRVKTWLASPLVLVGLWKERQTVRLDLFTAYTDKADPAFVFFKALLKPRPGDGSVPRVYKATVHVNLRLGWVGRVLFMGRPGSWVVLLLGLLGLCAMGGGSITLLGIIALWALSGSSSSKARRKHGDAGGDDVSEGTAASDADSAALREQDTDSDVDEAGPQGSGGGAVKSAWQQDLKLTSGGDHGNSVQGTVVAGIPVSSLDPNLHSRHRAGWEAQAD</sequence>
<keyword evidence="6 8" id="KW-0472">Membrane</keyword>
<evidence type="ECO:0000256" key="1">
    <source>
        <dbReference type="ARBA" id="ARBA00004477"/>
    </source>
</evidence>
<feature type="transmembrane region" description="Helical" evidence="8">
    <location>
        <begin position="267"/>
        <end position="296"/>
    </location>
</feature>
<protein>
    <recommendedName>
        <fullName evidence="11">Seipin</fullName>
    </recommendedName>
</protein>
<dbReference type="GO" id="GO:0006629">
    <property type="term" value="P:lipid metabolic process"/>
    <property type="evidence" value="ECO:0007669"/>
    <property type="project" value="UniProtKB-KW"/>
</dbReference>
<evidence type="ECO:0000256" key="6">
    <source>
        <dbReference type="ARBA" id="ARBA00023136"/>
    </source>
</evidence>
<gene>
    <name evidence="9" type="ORF">WJX73_008876</name>
</gene>
<dbReference type="AlphaFoldDB" id="A0AAW1PKF7"/>
<keyword evidence="5" id="KW-0443">Lipid metabolism</keyword>
<evidence type="ECO:0008006" key="11">
    <source>
        <dbReference type="Google" id="ProtNLM"/>
    </source>
</evidence>
<evidence type="ECO:0000256" key="2">
    <source>
        <dbReference type="ARBA" id="ARBA00022692"/>
    </source>
</evidence>
<evidence type="ECO:0000256" key="4">
    <source>
        <dbReference type="ARBA" id="ARBA00022989"/>
    </source>
</evidence>
<evidence type="ECO:0000256" key="3">
    <source>
        <dbReference type="ARBA" id="ARBA00022824"/>
    </source>
</evidence>
<feature type="transmembrane region" description="Helical" evidence="8">
    <location>
        <begin position="50"/>
        <end position="76"/>
    </location>
</feature>
<dbReference type="InterPro" id="IPR009617">
    <property type="entry name" value="Seipin"/>
</dbReference>
<organism evidence="9 10">
    <name type="scientific">Symbiochloris irregularis</name>
    <dbReference type="NCBI Taxonomy" id="706552"/>
    <lineage>
        <taxon>Eukaryota</taxon>
        <taxon>Viridiplantae</taxon>
        <taxon>Chlorophyta</taxon>
        <taxon>core chlorophytes</taxon>
        <taxon>Trebouxiophyceae</taxon>
        <taxon>Trebouxiales</taxon>
        <taxon>Trebouxiaceae</taxon>
        <taxon>Symbiochloris</taxon>
    </lineage>
</organism>
<evidence type="ECO:0000313" key="9">
    <source>
        <dbReference type="EMBL" id="KAK9808379.1"/>
    </source>
</evidence>
<accession>A0AAW1PKF7</accession>
<dbReference type="PANTHER" id="PTHR21212">
    <property type="entry name" value="BERNARDINELLI-SEIP CONGENITAL LIPODYSTROPHY 2 HOMOLOG BSCL2 PROTEIN"/>
    <property type="match status" value="1"/>
</dbReference>
<dbReference type="Pfam" id="PF06775">
    <property type="entry name" value="Seipin"/>
    <property type="match status" value="1"/>
</dbReference>
<keyword evidence="4 8" id="KW-1133">Transmembrane helix</keyword>
<dbReference type="CDD" id="cd23995">
    <property type="entry name" value="Seipin_BSCL2_like"/>
    <property type="match status" value="1"/>
</dbReference>
<keyword evidence="2 8" id="KW-0812">Transmembrane</keyword>
<comment type="subcellular location">
    <subcellularLocation>
        <location evidence="1">Endoplasmic reticulum membrane</location>
        <topology evidence="1">Multi-pass membrane protein</topology>
    </subcellularLocation>
</comment>
<name>A0AAW1PKF7_9CHLO</name>